<dbReference type="AlphaFoldDB" id="A0A7W6J255"/>
<keyword evidence="1" id="KW-0812">Transmembrane</keyword>
<proteinExistence type="predicted"/>
<accession>A0A7W6J255</accession>
<dbReference type="RefSeq" id="WP_183364589.1">
    <property type="nucleotide sequence ID" value="NZ_JACIEZ010000001.1"/>
</dbReference>
<keyword evidence="3" id="KW-1185">Reference proteome</keyword>
<keyword evidence="1" id="KW-0472">Membrane</keyword>
<evidence type="ECO:0000313" key="2">
    <source>
        <dbReference type="EMBL" id="MBB4063401.1"/>
    </source>
</evidence>
<reference evidence="2 3" key="1">
    <citation type="submission" date="2020-08" db="EMBL/GenBank/DDBJ databases">
        <title>Genomic Encyclopedia of Type Strains, Phase IV (KMG-IV): sequencing the most valuable type-strain genomes for metagenomic binning, comparative biology and taxonomic classification.</title>
        <authorList>
            <person name="Goeker M."/>
        </authorList>
    </citation>
    <scope>NUCLEOTIDE SEQUENCE [LARGE SCALE GENOMIC DNA]</scope>
    <source>
        <strain evidence="2 3">DSM 29853</strain>
    </source>
</reference>
<dbReference type="Proteomes" id="UP000528286">
    <property type="component" value="Unassembled WGS sequence"/>
</dbReference>
<keyword evidence="1" id="KW-1133">Transmembrane helix</keyword>
<dbReference type="EMBL" id="JACIEZ010000001">
    <property type="protein sequence ID" value="MBB4063401.1"/>
    <property type="molecule type" value="Genomic_DNA"/>
</dbReference>
<protein>
    <submittedName>
        <fullName evidence="2">Uncharacterized protein</fullName>
    </submittedName>
</protein>
<organism evidence="2 3">
    <name type="scientific">Gellertiella hungarica</name>
    <dbReference type="NCBI Taxonomy" id="1572859"/>
    <lineage>
        <taxon>Bacteria</taxon>
        <taxon>Pseudomonadati</taxon>
        <taxon>Pseudomonadota</taxon>
        <taxon>Alphaproteobacteria</taxon>
        <taxon>Hyphomicrobiales</taxon>
        <taxon>Rhizobiaceae</taxon>
        <taxon>Gellertiella</taxon>
    </lineage>
</organism>
<gene>
    <name evidence="2" type="ORF">GGR23_000562</name>
</gene>
<sequence>MPLYYYILAVPVFCLFGVLHHVVRAVFNLFPDRGYTNTSREDYSFTDDMLSGNYDITDHLVGTEYDENGYYDLHSLKNVRIACQFAVGGGVVALLVVPGLDQIFRQAVDALALAAWNLFLFRLANLELL</sequence>
<feature type="transmembrane region" description="Helical" evidence="1">
    <location>
        <begin position="79"/>
        <end position="97"/>
    </location>
</feature>
<feature type="transmembrane region" description="Helical" evidence="1">
    <location>
        <begin position="6"/>
        <end position="30"/>
    </location>
</feature>
<evidence type="ECO:0000256" key="1">
    <source>
        <dbReference type="SAM" id="Phobius"/>
    </source>
</evidence>
<name>A0A7W6J255_9HYPH</name>
<evidence type="ECO:0000313" key="3">
    <source>
        <dbReference type="Proteomes" id="UP000528286"/>
    </source>
</evidence>
<comment type="caution">
    <text evidence="2">The sequence shown here is derived from an EMBL/GenBank/DDBJ whole genome shotgun (WGS) entry which is preliminary data.</text>
</comment>